<evidence type="ECO:0000313" key="1">
    <source>
        <dbReference type="EMBL" id="KAG8646121.1"/>
    </source>
</evidence>
<reference evidence="2" key="1">
    <citation type="journal article" date="2016" name="Nat. Biotechnol.">
        <title>Sequencing wild and cultivated cassava and related species reveals extensive interspecific hybridization and genetic diversity.</title>
        <authorList>
            <person name="Bredeson J.V."/>
            <person name="Lyons J.B."/>
            <person name="Prochnik S.E."/>
            <person name="Wu G.A."/>
            <person name="Ha C.M."/>
            <person name="Edsinger-Gonzales E."/>
            <person name="Grimwood J."/>
            <person name="Schmutz J."/>
            <person name="Rabbi I.Y."/>
            <person name="Egesi C."/>
            <person name="Nauluvula P."/>
            <person name="Lebot V."/>
            <person name="Ndunguru J."/>
            <person name="Mkamilo G."/>
            <person name="Bart R.S."/>
            <person name="Setter T.L."/>
            <person name="Gleadow R.M."/>
            <person name="Kulakow P."/>
            <person name="Ferguson M.E."/>
            <person name="Rounsley S."/>
            <person name="Rokhsar D.S."/>
        </authorList>
    </citation>
    <scope>NUCLEOTIDE SEQUENCE [LARGE SCALE GENOMIC DNA]</scope>
    <source>
        <strain evidence="2">cv. AM560-2</strain>
    </source>
</reference>
<accession>A0ACB7H5D9</accession>
<keyword evidence="2" id="KW-1185">Reference proteome</keyword>
<proteinExistence type="predicted"/>
<gene>
    <name evidence="1" type="ORF">MANES_10G127266v8</name>
</gene>
<protein>
    <submittedName>
        <fullName evidence="1">Uncharacterized protein</fullName>
    </submittedName>
</protein>
<name>A0ACB7H5D9_MANES</name>
<dbReference type="EMBL" id="CM004396">
    <property type="protein sequence ID" value="KAG8646121.1"/>
    <property type="molecule type" value="Genomic_DNA"/>
</dbReference>
<comment type="caution">
    <text evidence="1">The sequence shown here is derived from an EMBL/GenBank/DDBJ whole genome shotgun (WGS) entry which is preliminary data.</text>
</comment>
<dbReference type="Proteomes" id="UP000091857">
    <property type="component" value="Chromosome 10"/>
</dbReference>
<sequence>MDATSSTPSCKYDVFISFRGKDIRGGFLSHLFDALQRKQINPFMDENLRKGEEISPALLETIQDSYVSIVVFSQNYADSPWCLDELVKILECKEILGQLVLSIFYHVDPTDVQDLIGNFGEAFAVAKHGEEVKGCLDKVDKWRRALMEISNLSGWDSRNIKSESKLVEEIANDVWKKLSLISSSDSYNDNLVGMESRLKKVESLLCIESINDRRVIGIWGMGGIGKTTIAGEVFNRIMDKFDGHCFVVNVREEMRKQTPVVLLDKIINQLLGEKNLHVSTPRLPPFIRRRLQSKKVVIVFDDVDDPNHLKLLAGECALYHNGSRIIVTSRDRQVLKNVCSEGYIYEVEKLTDDEALCLFSSYAFKQNHPKKGFVEISKKLITYAQGIPLALVILGSNLYDKGIEEWESELEKLKEIPDMNIQAVLRISYDGLERHEKSIFLDIACFLKGEPKDRVERIFEGCGFFPRRAISRLIDKALISVSNGKVGMHDLLQQMGKAVVCEESKQLGTRSRLWKYKDICHVLTRDKGTENIEGILLDMSGNGYLELSPTAFMNMCNLRFLKFFNVSTSGPGRVLLPSGLEFLPEELRYYHWEDYPLKSLPINFCPRNLVELRMPDSNLIQLWNQEKALESLKFLDLSYSFELTKVPDLSSAPNLEVLCLRGCSNLIEIPSSVGESKCLKEIDLEYCSKLHSIPQSICNLKSLTHLYISGCLNVKALPENMGDLELLKKLYISGSGIKTLPSSINQLRRLEELRCARCEGLTLPPLTGLSCVREIDLSDCGSVWFLTSLEDLFLGGNNFKATPASIKHLTELRGLLLKGCKRLKCLPELPSCLEDLDASDCTSLESASTSFLFLEHDDEKEAKRLKFHNCINLDKNVHDKVMEDVLNTHLLKHKIVELCIPGVEVPETMRYKNKSGSSLSFRLDQANLTGFSLCAVFDPKVFSHDHIIDISCIANFVGKSGHSSENFIFEALNFVLDPLYSEHVFLWNKLLDMEESFLEASFQFCVSRHSYEPKYHVDRDYDSIIMCGVHPIFREDRLSRDKKRSRIEEDKEDEPSLQRLKNKTENLRIRRMNHQELRLYIDHWHRRSNKLGLTIQRLLCKNSQMHGN</sequence>
<evidence type="ECO:0000313" key="2">
    <source>
        <dbReference type="Proteomes" id="UP000091857"/>
    </source>
</evidence>
<organism evidence="1 2">
    <name type="scientific">Manihot esculenta</name>
    <name type="common">Cassava</name>
    <name type="synonym">Jatropha manihot</name>
    <dbReference type="NCBI Taxonomy" id="3983"/>
    <lineage>
        <taxon>Eukaryota</taxon>
        <taxon>Viridiplantae</taxon>
        <taxon>Streptophyta</taxon>
        <taxon>Embryophyta</taxon>
        <taxon>Tracheophyta</taxon>
        <taxon>Spermatophyta</taxon>
        <taxon>Magnoliopsida</taxon>
        <taxon>eudicotyledons</taxon>
        <taxon>Gunneridae</taxon>
        <taxon>Pentapetalae</taxon>
        <taxon>rosids</taxon>
        <taxon>fabids</taxon>
        <taxon>Malpighiales</taxon>
        <taxon>Euphorbiaceae</taxon>
        <taxon>Crotonoideae</taxon>
        <taxon>Manihoteae</taxon>
        <taxon>Manihot</taxon>
    </lineage>
</organism>